<dbReference type="GO" id="GO:0005634">
    <property type="term" value="C:nucleus"/>
    <property type="evidence" value="ECO:0007669"/>
    <property type="project" value="TreeGrafter"/>
</dbReference>
<name>R9P8D7_PSEHS</name>
<reference evidence="4" key="1">
    <citation type="journal article" date="2013" name="Genome Announc.">
        <title>Draft genome sequence of the basidiomycetous yeast-like fungus Pseudozyma hubeiensis SY62, which produces an abundant amount of the biosurfactant mannosylerythritol lipids.</title>
        <authorList>
            <person name="Konishi M."/>
            <person name="Hatada Y."/>
            <person name="Horiuchi J."/>
        </authorList>
    </citation>
    <scope>NUCLEOTIDE SEQUENCE [LARGE SCALE GENOMIC DNA]</scope>
    <source>
        <strain evidence="4">SY62</strain>
    </source>
</reference>
<sequence length="292" mass="33155">MSGEDRWSKASSSRASAGSSSSISSSFLGLKAELERSKATSSSLASSSSKRKPDDLDRPSRRKLSSAFLAPPSSDKDKRLKAATDHSSSSKRSSSSSSSSNEPSTSQLERIKHNLERKARIYSQLESGKFGGFTSAELKEGSIDWDRKRSQPPIRALTPSPPLIEDRDERQVEYVDEFGRTRRSKLSEVPRELLPKEYGGDLEEEDEGQEEDNAIYGPSTSFPVYNPEVHRRERYAKEEEARGKRHFDPDFDRRHRGAAFYRFSDKEDERKVQLDQLAELRNETRRNRSEIE</sequence>
<organism evidence="3 4">
    <name type="scientific">Pseudozyma hubeiensis (strain SY62)</name>
    <name type="common">Yeast</name>
    <dbReference type="NCBI Taxonomy" id="1305764"/>
    <lineage>
        <taxon>Eukaryota</taxon>
        <taxon>Fungi</taxon>
        <taxon>Dikarya</taxon>
        <taxon>Basidiomycota</taxon>
        <taxon>Ustilaginomycotina</taxon>
        <taxon>Ustilaginomycetes</taxon>
        <taxon>Ustilaginales</taxon>
        <taxon>Ustilaginaceae</taxon>
        <taxon>Pseudozyma</taxon>
    </lineage>
</organism>
<feature type="compositionally biased region" description="Basic and acidic residues" evidence="2">
    <location>
        <begin position="185"/>
        <end position="199"/>
    </location>
</feature>
<dbReference type="GeneID" id="24110502"/>
<feature type="compositionally biased region" description="Low complexity" evidence="2">
    <location>
        <begin position="9"/>
        <end position="25"/>
    </location>
</feature>
<dbReference type="PANTHER" id="PTHR15885">
    <property type="entry name" value="COILED-COIL DOMAIN-CONTAINING PROTEIN 174"/>
    <property type="match status" value="1"/>
</dbReference>
<dbReference type="Pfam" id="PF13300">
    <property type="entry name" value="DUF4078"/>
    <property type="match status" value="1"/>
</dbReference>
<evidence type="ECO:0000313" key="4">
    <source>
        <dbReference type="Proteomes" id="UP000014071"/>
    </source>
</evidence>
<accession>R9P8D7</accession>
<dbReference type="RefSeq" id="XP_012191223.1">
    <property type="nucleotide sequence ID" value="XM_012335833.1"/>
</dbReference>
<feature type="compositionally biased region" description="Low complexity" evidence="2">
    <location>
        <begin position="39"/>
        <end position="48"/>
    </location>
</feature>
<dbReference type="STRING" id="1305764.R9P8D7"/>
<evidence type="ECO:0000256" key="2">
    <source>
        <dbReference type="SAM" id="MobiDB-lite"/>
    </source>
</evidence>
<dbReference type="OrthoDB" id="333551at2759"/>
<feature type="region of interest" description="Disordered" evidence="2">
    <location>
        <begin position="141"/>
        <end position="169"/>
    </location>
</feature>
<evidence type="ECO:0000313" key="3">
    <source>
        <dbReference type="EMBL" id="GAC97636.1"/>
    </source>
</evidence>
<feature type="compositionally biased region" description="Low complexity" evidence="2">
    <location>
        <begin position="90"/>
        <end position="106"/>
    </location>
</feature>
<evidence type="ECO:0000256" key="1">
    <source>
        <dbReference type="ARBA" id="ARBA00023054"/>
    </source>
</evidence>
<feature type="compositionally biased region" description="Basic and acidic residues" evidence="2">
    <location>
        <begin position="74"/>
        <end position="84"/>
    </location>
</feature>
<proteinExistence type="predicted"/>
<dbReference type="eggNOG" id="ENOG502S79I">
    <property type="taxonomic scope" value="Eukaryota"/>
</dbReference>
<dbReference type="AlphaFoldDB" id="R9P8D7"/>
<dbReference type="HOGENOM" id="CLU_886220_0_0_1"/>
<gene>
    <name evidence="3" type="ORF">PHSY_005222</name>
</gene>
<keyword evidence="4" id="KW-1185">Reference proteome</keyword>
<feature type="region of interest" description="Disordered" evidence="2">
    <location>
        <begin position="1"/>
        <end position="25"/>
    </location>
</feature>
<feature type="compositionally biased region" description="Acidic residues" evidence="2">
    <location>
        <begin position="200"/>
        <end position="213"/>
    </location>
</feature>
<feature type="region of interest" description="Disordered" evidence="2">
    <location>
        <begin position="38"/>
        <end position="115"/>
    </location>
</feature>
<dbReference type="PANTHER" id="PTHR15885:SF1">
    <property type="entry name" value="COILED-COIL DOMAIN-CONTAINING PROTEIN 174"/>
    <property type="match status" value="1"/>
</dbReference>
<feature type="region of interest" description="Disordered" evidence="2">
    <location>
        <begin position="185"/>
        <end position="251"/>
    </location>
</feature>
<dbReference type="InterPro" id="IPR025066">
    <property type="entry name" value="CCDC174-like"/>
</dbReference>
<protein>
    <submittedName>
        <fullName evidence="3">Uncharacterized protein</fullName>
    </submittedName>
</protein>
<feature type="compositionally biased region" description="Basic and acidic residues" evidence="2">
    <location>
        <begin position="228"/>
        <end position="251"/>
    </location>
</feature>
<keyword evidence="1" id="KW-0175">Coiled coil</keyword>
<dbReference type="Proteomes" id="UP000014071">
    <property type="component" value="Unassembled WGS sequence"/>
</dbReference>
<dbReference type="EMBL" id="DF238810">
    <property type="protein sequence ID" value="GAC97636.1"/>
    <property type="molecule type" value="Genomic_DNA"/>
</dbReference>